<dbReference type="Pfam" id="PF07715">
    <property type="entry name" value="Plug"/>
    <property type="match status" value="1"/>
</dbReference>
<accession>A0A6C1KHQ9</accession>
<evidence type="ECO:0000313" key="13">
    <source>
        <dbReference type="Proteomes" id="UP000305131"/>
    </source>
</evidence>
<keyword evidence="3 8" id="KW-1134">Transmembrane beta strand</keyword>
<evidence type="ECO:0000256" key="5">
    <source>
        <dbReference type="ARBA" id="ARBA00023077"/>
    </source>
</evidence>
<evidence type="ECO:0000256" key="6">
    <source>
        <dbReference type="ARBA" id="ARBA00023136"/>
    </source>
</evidence>
<reference evidence="12 13" key="1">
    <citation type="submission" date="2019-05" db="EMBL/GenBank/DDBJ databases">
        <authorList>
            <person name="Zhou X."/>
        </authorList>
    </citation>
    <scope>NUCLEOTIDE SEQUENCE [LARGE SCALE GENOMIC DNA]</scope>
    <source>
        <strain evidence="12 13">DSM 432</strain>
    </source>
</reference>
<evidence type="ECO:0000256" key="2">
    <source>
        <dbReference type="ARBA" id="ARBA00022448"/>
    </source>
</evidence>
<keyword evidence="6 8" id="KW-0472">Membrane</keyword>
<evidence type="ECO:0000259" key="10">
    <source>
        <dbReference type="Pfam" id="PF00593"/>
    </source>
</evidence>
<keyword evidence="5 9" id="KW-0798">TonB box</keyword>
<evidence type="ECO:0000256" key="3">
    <source>
        <dbReference type="ARBA" id="ARBA00022452"/>
    </source>
</evidence>
<dbReference type="InterPro" id="IPR012910">
    <property type="entry name" value="Plug_dom"/>
</dbReference>
<dbReference type="InterPro" id="IPR000531">
    <property type="entry name" value="Beta-barrel_TonB"/>
</dbReference>
<proteinExistence type="inferred from homology"/>
<comment type="subcellular location">
    <subcellularLocation>
        <location evidence="1 8">Cell outer membrane</location>
        <topology evidence="1 8">Multi-pass membrane protein</topology>
    </subcellularLocation>
</comment>
<dbReference type="Gene3D" id="2.40.170.20">
    <property type="entry name" value="TonB-dependent receptor, beta-barrel domain"/>
    <property type="match status" value="1"/>
</dbReference>
<dbReference type="Proteomes" id="UP000305131">
    <property type="component" value="Unassembled WGS sequence"/>
</dbReference>
<dbReference type="InterPro" id="IPR036942">
    <property type="entry name" value="Beta-barrel_TonB_sf"/>
</dbReference>
<dbReference type="InterPro" id="IPR037066">
    <property type="entry name" value="Plug_dom_sf"/>
</dbReference>
<evidence type="ECO:0000256" key="1">
    <source>
        <dbReference type="ARBA" id="ARBA00004571"/>
    </source>
</evidence>
<dbReference type="CDD" id="cd01347">
    <property type="entry name" value="ligand_gated_channel"/>
    <property type="match status" value="1"/>
</dbReference>
<protein>
    <submittedName>
        <fullName evidence="12">TonB-dependent receptor</fullName>
    </submittedName>
</protein>
<dbReference type="Pfam" id="PF00593">
    <property type="entry name" value="TonB_dep_Rec_b-barrel"/>
    <property type="match status" value="1"/>
</dbReference>
<evidence type="ECO:0000256" key="7">
    <source>
        <dbReference type="ARBA" id="ARBA00023237"/>
    </source>
</evidence>
<feature type="domain" description="TonB-dependent receptor plug" evidence="11">
    <location>
        <begin position="56"/>
        <end position="156"/>
    </location>
</feature>
<keyword evidence="2 8" id="KW-0813">Transport</keyword>
<evidence type="ECO:0000256" key="9">
    <source>
        <dbReference type="RuleBase" id="RU003357"/>
    </source>
</evidence>
<sequence length="759" mass="82681">MTMSAVPMLDALAQQAQNSNTESSTLELPTIVVANEGEPANALEASTGLSRLPGTVQDTPQTITVISQETMQQQGVTTLEQALRNVPGVTVSIGEGGGGMNGDQFRIRGFQAKGDIYVNGLRDFGVYVRDSFAYQNVEVFKGPTSETFGSGTTGGAINSELKQAHRGNVYDIEGQFGSGPLYRGVFDVNQQLNDTTAVRIVGMVNEQDVVDRDHIESDRWGLMGSLGFGLGTNQTLYLNYLYQHGDRTPDYGVPIVTPLYGDVQKFGSLGLPVTEWGVPRSTFYGKVTDRDITDTNMFTSNYKNEINDWLTFTNDSRIGYYTRSFATTVPGCSQGTTPITEAKYEASCTGQFFDGNDPAIAFGGGNPGFDQTSWAAQNVATLVAKFKTGWLRHELVTGIDYYTVNDERTLISVNGSKGTSTIWNPIYQNTTGYFLYSNPLGNNGQKISNTSDFGAFASDRIWFTDQVSILAGTRWDSYSTDYNYWCVNTAVTCPGSLGTWVDADSDTQFWSPKVSLIWEPTKTQTYYVSYAKSFTPQGAFPTNDVTVVNPLQRDLEPEDNETWEAGAKISVLDGRLGLTAAIFRVNKSNVFYTDPVTGDSVETGETQRVQGIELGMTGNITDAWSIQAGYAYYDSSILTSPLATIANVGNEVPFVSPNNFTLWTTYDLIKGGVIKTIPGQLLVGGGIVYADAYFTNTGNTSIIPDTFSLDALVSYKYDKYRIALNGYNLTNELNYSSGFGSRAVPAPGRTFTLTVGATF</sequence>
<dbReference type="InterPro" id="IPR039426">
    <property type="entry name" value="TonB-dep_rcpt-like"/>
</dbReference>
<dbReference type="PANTHER" id="PTHR32552:SF83">
    <property type="entry name" value="BLR3904 PROTEIN"/>
    <property type="match status" value="1"/>
</dbReference>
<dbReference type="GO" id="GO:0009279">
    <property type="term" value="C:cell outer membrane"/>
    <property type="evidence" value="ECO:0007669"/>
    <property type="project" value="UniProtKB-SubCell"/>
</dbReference>
<comment type="caution">
    <text evidence="12">The sequence shown here is derived from an EMBL/GenBank/DDBJ whole genome shotgun (WGS) entry which is preliminary data.</text>
</comment>
<name>A0A6C1KHQ9_XANAU</name>
<gene>
    <name evidence="12" type="ORF">FBQ73_11660</name>
</gene>
<evidence type="ECO:0000259" key="11">
    <source>
        <dbReference type="Pfam" id="PF07715"/>
    </source>
</evidence>
<keyword evidence="4 8" id="KW-0812">Transmembrane</keyword>
<dbReference type="SUPFAM" id="SSF56935">
    <property type="entry name" value="Porins"/>
    <property type="match status" value="1"/>
</dbReference>
<keyword evidence="12" id="KW-0675">Receptor</keyword>
<dbReference type="GO" id="GO:0015344">
    <property type="term" value="F:siderophore uptake transmembrane transporter activity"/>
    <property type="evidence" value="ECO:0007669"/>
    <property type="project" value="TreeGrafter"/>
</dbReference>
<comment type="similarity">
    <text evidence="8 9">Belongs to the TonB-dependent receptor family.</text>
</comment>
<dbReference type="OrthoDB" id="9760333at2"/>
<organism evidence="12 13">
    <name type="scientific">Xanthobacter autotrophicus</name>
    <dbReference type="NCBI Taxonomy" id="280"/>
    <lineage>
        <taxon>Bacteria</taxon>
        <taxon>Pseudomonadati</taxon>
        <taxon>Pseudomonadota</taxon>
        <taxon>Alphaproteobacteria</taxon>
        <taxon>Hyphomicrobiales</taxon>
        <taxon>Xanthobacteraceae</taxon>
        <taxon>Xanthobacter</taxon>
    </lineage>
</organism>
<dbReference type="PANTHER" id="PTHR32552">
    <property type="entry name" value="FERRICHROME IRON RECEPTOR-RELATED"/>
    <property type="match status" value="1"/>
</dbReference>
<evidence type="ECO:0000256" key="8">
    <source>
        <dbReference type="PROSITE-ProRule" id="PRU01360"/>
    </source>
</evidence>
<dbReference type="AlphaFoldDB" id="A0A6C1KHQ9"/>
<keyword evidence="7 8" id="KW-0998">Cell outer membrane</keyword>
<dbReference type="Gene3D" id="2.170.130.10">
    <property type="entry name" value="TonB-dependent receptor, plug domain"/>
    <property type="match status" value="1"/>
</dbReference>
<dbReference type="EMBL" id="VAUP01000022">
    <property type="protein sequence ID" value="TLX43351.1"/>
    <property type="molecule type" value="Genomic_DNA"/>
</dbReference>
<evidence type="ECO:0000256" key="4">
    <source>
        <dbReference type="ARBA" id="ARBA00022692"/>
    </source>
</evidence>
<evidence type="ECO:0000313" key="12">
    <source>
        <dbReference type="EMBL" id="TLX43351.1"/>
    </source>
</evidence>
<feature type="domain" description="TonB-dependent receptor-like beta-barrel" evidence="10">
    <location>
        <begin position="229"/>
        <end position="729"/>
    </location>
</feature>
<dbReference type="PROSITE" id="PS52016">
    <property type="entry name" value="TONB_DEPENDENT_REC_3"/>
    <property type="match status" value="1"/>
</dbReference>